<evidence type="ECO:0000256" key="1">
    <source>
        <dbReference type="SAM" id="Phobius"/>
    </source>
</evidence>
<keyword evidence="1" id="KW-0812">Transmembrane</keyword>
<accession>A0A3B5LCQ0</accession>
<sequence length="104" mass="12243">LHRSPFPPKIPPTPSVDVFLSINQCQRNQPSYHIFYLCMLRIKCTKTSTIFERATLTEMYFKNLLTFLMLQFLALVYIGCIHTTFYSKMMCLKTETCEHLVLIQ</sequence>
<protein>
    <submittedName>
        <fullName evidence="2">Uncharacterized protein</fullName>
    </submittedName>
</protein>
<keyword evidence="1" id="KW-0472">Membrane</keyword>
<name>A0A3B5LCQ0_9TELE</name>
<reference evidence="2" key="2">
    <citation type="submission" date="2025-09" db="UniProtKB">
        <authorList>
            <consortium name="Ensembl"/>
        </authorList>
    </citation>
    <scope>IDENTIFICATION</scope>
</reference>
<keyword evidence="3" id="KW-1185">Reference proteome</keyword>
<dbReference type="Ensembl" id="ENSXCOT00000005715.1">
    <property type="protein sequence ID" value="ENSXCOP00000005649.1"/>
    <property type="gene ID" value="ENSXCOG00000004396.1"/>
</dbReference>
<feature type="transmembrane region" description="Helical" evidence="1">
    <location>
        <begin position="64"/>
        <end position="86"/>
    </location>
</feature>
<dbReference type="Proteomes" id="UP000261380">
    <property type="component" value="Unplaced"/>
</dbReference>
<dbReference type="AlphaFoldDB" id="A0A3B5LCQ0"/>
<keyword evidence="1" id="KW-1133">Transmembrane helix</keyword>
<evidence type="ECO:0000313" key="2">
    <source>
        <dbReference type="Ensembl" id="ENSXCOP00000005649.1"/>
    </source>
</evidence>
<reference evidence="2" key="1">
    <citation type="submission" date="2025-08" db="UniProtKB">
        <authorList>
            <consortium name="Ensembl"/>
        </authorList>
    </citation>
    <scope>IDENTIFICATION</scope>
</reference>
<organism evidence="2 3">
    <name type="scientific">Xiphophorus couchianus</name>
    <name type="common">Monterrey platyfish</name>
    <dbReference type="NCBI Taxonomy" id="32473"/>
    <lineage>
        <taxon>Eukaryota</taxon>
        <taxon>Metazoa</taxon>
        <taxon>Chordata</taxon>
        <taxon>Craniata</taxon>
        <taxon>Vertebrata</taxon>
        <taxon>Euteleostomi</taxon>
        <taxon>Actinopterygii</taxon>
        <taxon>Neopterygii</taxon>
        <taxon>Teleostei</taxon>
        <taxon>Neoteleostei</taxon>
        <taxon>Acanthomorphata</taxon>
        <taxon>Ovalentaria</taxon>
        <taxon>Atherinomorphae</taxon>
        <taxon>Cyprinodontiformes</taxon>
        <taxon>Poeciliidae</taxon>
        <taxon>Poeciliinae</taxon>
        <taxon>Xiphophorus</taxon>
    </lineage>
</organism>
<evidence type="ECO:0000313" key="3">
    <source>
        <dbReference type="Proteomes" id="UP000261380"/>
    </source>
</evidence>
<proteinExistence type="predicted"/>